<evidence type="ECO:0000313" key="3">
    <source>
        <dbReference type="Proteomes" id="UP000184383"/>
    </source>
</evidence>
<feature type="region of interest" description="Disordered" evidence="1">
    <location>
        <begin position="1"/>
        <end position="36"/>
    </location>
</feature>
<evidence type="ECO:0000256" key="1">
    <source>
        <dbReference type="SAM" id="MobiDB-lite"/>
    </source>
</evidence>
<dbReference type="EMBL" id="KV878212">
    <property type="protein sequence ID" value="OJJ35939.1"/>
    <property type="molecule type" value="Genomic_DNA"/>
</dbReference>
<keyword evidence="3" id="KW-1185">Reference proteome</keyword>
<name>A0A1L9RLX1_ASPWE</name>
<dbReference type="RefSeq" id="XP_040689615.1">
    <property type="nucleotide sequence ID" value="XM_040835490.1"/>
</dbReference>
<dbReference type="Proteomes" id="UP000184383">
    <property type="component" value="Unassembled WGS sequence"/>
</dbReference>
<dbReference type="AlphaFoldDB" id="A0A1L9RLX1"/>
<sequence>MSSEFESGFVPSGNYSLDDWGPRKRGEWPGPKISYSEPEWRFPEDYPAKEQLKLAKKYQRSMDKLQRELQPQLPDDQRSRVMVELDNAHRQQMAFASGFPLDKEYIERVMDHHDYQDFCWKVCAIYVASGDDTKKKQGFGTSLYEYLDSVCFKGEQTWAFCESFLAKAIHCTPDQARSLSYLTSFHKEICDKVANWCPPCEPLSAEECREKRVGCTEWRPEDHHLLPIFRRLIVIIDEIPTDGPFEHPNFPKSKARLVFTQDERGNMAIDPISIPDLCAKYNVQASHNPSVVTGELDTVLEIVTSLWEQERPHLTYLDPIVEKLQERLKFKVQDIEAFWRGLENN</sequence>
<evidence type="ECO:0000313" key="2">
    <source>
        <dbReference type="EMBL" id="OJJ35939.1"/>
    </source>
</evidence>
<reference evidence="3" key="1">
    <citation type="journal article" date="2017" name="Genome Biol.">
        <title>Comparative genomics reveals high biological diversity and specific adaptations in the industrially and medically important fungal genus Aspergillus.</title>
        <authorList>
            <person name="de Vries R.P."/>
            <person name="Riley R."/>
            <person name="Wiebenga A."/>
            <person name="Aguilar-Osorio G."/>
            <person name="Amillis S."/>
            <person name="Uchima C.A."/>
            <person name="Anderluh G."/>
            <person name="Asadollahi M."/>
            <person name="Askin M."/>
            <person name="Barry K."/>
            <person name="Battaglia E."/>
            <person name="Bayram O."/>
            <person name="Benocci T."/>
            <person name="Braus-Stromeyer S.A."/>
            <person name="Caldana C."/>
            <person name="Canovas D."/>
            <person name="Cerqueira G.C."/>
            <person name="Chen F."/>
            <person name="Chen W."/>
            <person name="Choi C."/>
            <person name="Clum A."/>
            <person name="Dos Santos R.A."/>
            <person name="Damasio A.R."/>
            <person name="Diallinas G."/>
            <person name="Emri T."/>
            <person name="Fekete E."/>
            <person name="Flipphi M."/>
            <person name="Freyberg S."/>
            <person name="Gallo A."/>
            <person name="Gournas C."/>
            <person name="Habgood R."/>
            <person name="Hainaut M."/>
            <person name="Harispe M.L."/>
            <person name="Henrissat B."/>
            <person name="Hilden K.S."/>
            <person name="Hope R."/>
            <person name="Hossain A."/>
            <person name="Karabika E."/>
            <person name="Karaffa L."/>
            <person name="Karanyi Z."/>
            <person name="Krasevec N."/>
            <person name="Kuo A."/>
            <person name="Kusch H."/>
            <person name="LaButti K."/>
            <person name="Lagendijk E.L."/>
            <person name="Lapidus A."/>
            <person name="Levasseur A."/>
            <person name="Lindquist E."/>
            <person name="Lipzen A."/>
            <person name="Logrieco A.F."/>
            <person name="MacCabe A."/>
            <person name="Maekelae M.R."/>
            <person name="Malavazi I."/>
            <person name="Melin P."/>
            <person name="Meyer V."/>
            <person name="Mielnichuk N."/>
            <person name="Miskei M."/>
            <person name="Molnar A.P."/>
            <person name="Mule G."/>
            <person name="Ngan C.Y."/>
            <person name="Orejas M."/>
            <person name="Orosz E."/>
            <person name="Ouedraogo J.P."/>
            <person name="Overkamp K.M."/>
            <person name="Park H.-S."/>
            <person name="Perrone G."/>
            <person name="Piumi F."/>
            <person name="Punt P.J."/>
            <person name="Ram A.F."/>
            <person name="Ramon A."/>
            <person name="Rauscher S."/>
            <person name="Record E."/>
            <person name="Riano-Pachon D.M."/>
            <person name="Robert V."/>
            <person name="Roehrig J."/>
            <person name="Ruller R."/>
            <person name="Salamov A."/>
            <person name="Salih N.S."/>
            <person name="Samson R.A."/>
            <person name="Sandor E."/>
            <person name="Sanguinetti M."/>
            <person name="Schuetze T."/>
            <person name="Sepcic K."/>
            <person name="Shelest E."/>
            <person name="Sherlock G."/>
            <person name="Sophianopoulou V."/>
            <person name="Squina F.M."/>
            <person name="Sun H."/>
            <person name="Susca A."/>
            <person name="Todd R.B."/>
            <person name="Tsang A."/>
            <person name="Unkles S.E."/>
            <person name="van de Wiele N."/>
            <person name="van Rossen-Uffink D."/>
            <person name="Oliveira J.V."/>
            <person name="Vesth T.C."/>
            <person name="Visser J."/>
            <person name="Yu J.-H."/>
            <person name="Zhou M."/>
            <person name="Andersen M.R."/>
            <person name="Archer D.B."/>
            <person name="Baker S.E."/>
            <person name="Benoit I."/>
            <person name="Brakhage A.A."/>
            <person name="Braus G.H."/>
            <person name="Fischer R."/>
            <person name="Frisvad J.C."/>
            <person name="Goldman G.H."/>
            <person name="Houbraken J."/>
            <person name="Oakley B."/>
            <person name="Pocsi I."/>
            <person name="Scazzocchio C."/>
            <person name="Seiboth B."/>
            <person name="vanKuyk P.A."/>
            <person name="Wortman J."/>
            <person name="Dyer P.S."/>
            <person name="Grigoriev I.V."/>
        </authorList>
    </citation>
    <scope>NUCLEOTIDE SEQUENCE [LARGE SCALE GENOMIC DNA]</scope>
    <source>
        <strain evidence="3">DTO 134E9</strain>
    </source>
</reference>
<gene>
    <name evidence="2" type="ORF">ASPWEDRAFT_41164</name>
</gene>
<accession>A0A1L9RLX1</accession>
<dbReference type="VEuPathDB" id="FungiDB:ASPWEDRAFT_41164"/>
<proteinExistence type="predicted"/>
<organism evidence="2 3">
    <name type="scientific">Aspergillus wentii DTO 134E9</name>
    <dbReference type="NCBI Taxonomy" id="1073089"/>
    <lineage>
        <taxon>Eukaryota</taxon>
        <taxon>Fungi</taxon>
        <taxon>Dikarya</taxon>
        <taxon>Ascomycota</taxon>
        <taxon>Pezizomycotina</taxon>
        <taxon>Eurotiomycetes</taxon>
        <taxon>Eurotiomycetidae</taxon>
        <taxon>Eurotiales</taxon>
        <taxon>Aspergillaceae</taxon>
        <taxon>Aspergillus</taxon>
        <taxon>Aspergillus subgen. Cremei</taxon>
    </lineage>
</organism>
<dbReference type="GeneID" id="63751338"/>
<protein>
    <submittedName>
        <fullName evidence="2">Uncharacterized protein</fullName>
    </submittedName>
</protein>